<protein>
    <submittedName>
        <fullName evidence="2">Uncharacterized protein</fullName>
    </submittedName>
</protein>
<dbReference type="AlphaFoldDB" id="A0A9P7YEH2"/>
<feature type="compositionally biased region" description="Low complexity" evidence="1">
    <location>
        <begin position="129"/>
        <end position="148"/>
    </location>
</feature>
<evidence type="ECO:0000313" key="3">
    <source>
        <dbReference type="Proteomes" id="UP000824998"/>
    </source>
</evidence>
<proteinExistence type="predicted"/>
<reference evidence="2" key="1">
    <citation type="journal article" date="2021" name="IMA Fungus">
        <title>Genomic characterization of three marine fungi, including Emericellopsis atlantica sp. nov. with signatures of a generalist lifestyle and marine biomass degradation.</title>
        <authorList>
            <person name="Hagestad O.C."/>
            <person name="Hou L."/>
            <person name="Andersen J.H."/>
            <person name="Hansen E.H."/>
            <person name="Altermark B."/>
            <person name="Li C."/>
            <person name="Kuhnert E."/>
            <person name="Cox R.J."/>
            <person name="Crous P.W."/>
            <person name="Spatafora J.W."/>
            <person name="Lail K."/>
            <person name="Amirebrahimi M."/>
            <person name="Lipzen A."/>
            <person name="Pangilinan J."/>
            <person name="Andreopoulos W."/>
            <person name="Hayes R.D."/>
            <person name="Ng V."/>
            <person name="Grigoriev I.V."/>
            <person name="Jackson S.A."/>
            <person name="Sutton T.D.S."/>
            <person name="Dobson A.D.W."/>
            <person name="Rama T."/>
        </authorList>
    </citation>
    <scope>NUCLEOTIDE SEQUENCE</scope>
    <source>
        <strain evidence="2">TRa018bII</strain>
    </source>
</reference>
<name>A0A9P7YEH2_9HELO</name>
<keyword evidence="3" id="KW-1185">Reference proteome</keyword>
<feature type="region of interest" description="Disordered" evidence="1">
    <location>
        <begin position="129"/>
        <end position="160"/>
    </location>
</feature>
<dbReference type="EMBL" id="MU251585">
    <property type="protein sequence ID" value="KAG9231707.1"/>
    <property type="molecule type" value="Genomic_DNA"/>
</dbReference>
<feature type="compositionally biased region" description="Polar residues" evidence="1">
    <location>
        <begin position="101"/>
        <end position="114"/>
    </location>
</feature>
<dbReference type="OrthoDB" id="3557758at2759"/>
<feature type="region of interest" description="Disordered" evidence="1">
    <location>
        <begin position="80"/>
        <end position="114"/>
    </location>
</feature>
<comment type="caution">
    <text evidence="2">The sequence shown here is derived from an EMBL/GenBank/DDBJ whole genome shotgun (WGS) entry which is preliminary data.</text>
</comment>
<feature type="region of interest" description="Disordered" evidence="1">
    <location>
        <begin position="1"/>
        <end position="65"/>
    </location>
</feature>
<feature type="compositionally biased region" description="Low complexity" evidence="1">
    <location>
        <begin position="35"/>
        <end position="50"/>
    </location>
</feature>
<evidence type="ECO:0000313" key="2">
    <source>
        <dbReference type="EMBL" id="KAG9231707.1"/>
    </source>
</evidence>
<accession>A0A9P7YEH2</accession>
<feature type="region of interest" description="Disordered" evidence="1">
    <location>
        <begin position="339"/>
        <end position="374"/>
    </location>
</feature>
<feature type="compositionally biased region" description="Polar residues" evidence="1">
    <location>
        <begin position="17"/>
        <end position="33"/>
    </location>
</feature>
<feature type="region of interest" description="Disordered" evidence="1">
    <location>
        <begin position="229"/>
        <end position="259"/>
    </location>
</feature>
<feature type="compositionally biased region" description="Low complexity" evidence="1">
    <location>
        <begin position="352"/>
        <end position="364"/>
    </location>
</feature>
<organism evidence="2 3">
    <name type="scientific">Amylocarpus encephaloides</name>
    <dbReference type="NCBI Taxonomy" id="45428"/>
    <lineage>
        <taxon>Eukaryota</taxon>
        <taxon>Fungi</taxon>
        <taxon>Dikarya</taxon>
        <taxon>Ascomycota</taxon>
        <taxon>Pezizomycotina</taxon>
        <taxon>Leotiomycetes</taxon>
        <taxon>Helotiales</taxon>
        <taxon>Helotiales incertae sedis</taxon>
        <taxon>Amylocarpus</taxon>
    </lineage>
</organism>
<feature type="compositionally biased region" description="Low complexity" evidence="1">
    <location>
        <begin position="1"/>
        <end position="10"/>
    </location>
</feature>
<sequence length="374" mass="41960">MQQQQHQQQQSFAPAMMQSNSCRPSGLSNSITADQLRSPPLLRPQPRFSQTNMVSPTRIPSPIETNGRTRTLRYVTAPAVMPGDKEKPPQRQTRLMGPISPSHNQPGPTMSKSRTMGVLSSITSSFSRNNLRLSSRNGNRQSSSSFGRGDMSKNISLRPTAQPITALSNVTGSGTTTRSRNSSISFLLSEDDKVKLVHEPQPSAYWCGRLASLHNQYSNNMIQTTLRDQNHPKKCTALSPDSFDSPPRPTKYKDKKEPSKSIDDLLLDDSSLVTPMVLEEDSDTRYRRAFTTLQTYCTTNAAKKSLWDFQQSYARNQNNSRMLPVGGHMTDAWYTRLTHKRDRKSSEGKATSLGFGRRTGFSRFGRSRHDLSQR</sequence>
<evidence type="ECO:0000256" key="1">
    <source>
        <dbReference type="SAM" id="MobiDB-lite"/>
    </source>
</evidence>
<gene>
    <name evidence="2" type="ORF">BJ875DRAFT_109562</name>
</gene>
<dbReference type="Proteomes" id="UP000824998">
    <property type="component" value="Unassembled WGS sequence"/>
</dbReference>